<dbReference type="GO" id="GO:0005886">
    <property type="term" value="C:plasma membrane"/>
    <property type="evidence" value="ECO:0007669"/>
    <property type="project" value="UniProtKB-SubCell"/>
</dbReference>
<keyword evidence="8 12" id="KW-0297">G-protein coupled receptor</keyword>
<dbReference type="PROSITE" id="PS50262">
    <property type="entry name" value="G_PROTEIN_RECEP_F1_2"/>
    <property type="match status" value="1"/>
</dbReference>
<comment type="similarity">
    <text evidence="12">Belongs to the G-protein coupled receptor 1 family.</text>
</comment>
<dbReference type="GO" id="GO:0004930">
    <property type="term" value="F:G protein-coupled receptor activity"/>
    <property type="evidence" value="ECO:0007669"/>
    <property type="project" value="UniProtKB-KW"/>
</dbReference>
<comment type="function">
    <text evidence="1">Odorant receptor.</text>
</comment>
<evidence type="ECO:0000256" key="11">
    <source>
        <dbReference type="ARBA" id="ARBA00023224"/>
    </source>
</evidence>
<feature type="transmembrane region" description="Helical" evidence="13">
    <location>
        <begin position="279"/>
        <end position="299"/>
    </location>
</feature>
<keyword evidence="11 12" id="KW-0807">Transducer</keyword>
<name>A0A8C8S2T5_9SAUR</name>
<keyword evidence="5 12" id="KW-0812">Transmembrane</keyword>
<feature type="transmembrane region" description="Helical" evidence="13">
    <location>
        <begin position="32"/>
        <end position="60"/>
    </location>
</feature>
<dbReference type="Ensembl" id="ENSPCET00000014219.1">
    <property type="protein sequence ID" value="ENSPCEP00000013712.1"/>
    <property type="gene ID" value="ENSPCEG00000010879.1"/>
</dbReference>
<dbReference type="InterPro" id="IPR050516">
    <property type="entry name" value="Olfactory_GPCR"/>
</dbReference>
<feature type="transmembrane region" description="Helical" evidence="13">
    <location>
        <begin position="105"/>
        <end position="127"/>
    </location>
</feature>
<feature type="transmembrane region" description="Helical" evidence="13">
    <location>
        <begin position="247"/>
        <end position="267"/>
    </location>
</feature>
<evidence type="ECO:0000256" key="2">
    <source>
        <dbReference type="ARBA" id="ARBA00004651"/>
    </source>
</evidence>
<dbReference type="Proteomes" id="UP000694393">
    <property type="component" value="Unplaced"/>
</dbReference>
<dbReference type="InterPro" id="IPR000276">
    <property type="entry name" value="GPCR_Rhodpsn"/>
</dbReference>
<dbReference type="AlphaFoldDB" id="A0A8C8S2T5"/>
<dbReference type="PRINTS" id="PR00245">
    <property type="entry name" value="OLFACTORYR"/>
</dbReference>
<evidence type="ECO:0000256" key="1">
    <source>
        <dbReference type="ARBA" id="ARBA00002936"/>
    </source>
</evidence>
<evidence type="ECO:0000256" key="5">
    <source>
        <dbReference type="ARBA" id="ARBA00022692"/>
    </source>
</evidence>
<evidence type="ECO:0000256" key="9">
    <source>
        <dbReference type="ARBA" id="ARBA00023136"/>
    </source>
</evidence>
<evidence type="ECO:0000256" key="4">
    <source>
        <dbReference type="ARBA" id="ARBA00022606"/>
    </source>
</evidence>
<organism evidence="15 16">
    <name type="scientific">Pelusios castaneus</name>
    <name type="common">West African mud turtle</name>
    <dbReference type="NCBI Taxonomy" id="367368"/>
    <lineage>
        <taxon>Eukaryota</taxon>
        <taxon>Metazoa</taxon>
        <taxon>Chordata</taxon>
        <taxon>Craniata</taxon>
        <taxon>Vertebrata</taxon>
        <taxon>Euteleostomi</taxon>
        <taxon>Archelosauria</taxon>
        <taxon>Testudinata</taxon>
        <taxon>Testudines</taxon>
        <taxon>Pleurodira</taxon>
        <taxon>Pelomedusidae</taxon>
        <taxon>Pelusios</taxon>
    </lineage>
</organism>
<evidence type="ECO:0000256" key="3">
    <source>
        <dbReference type="ARBA" id="ARBA00022475"/>
    </source>
</evidence>
<dbReference type="PANTHER" id="PTHR26452">
    <property type="entry name" value="OLFACTORY RECEPTOR"/>
    <property type="match status" value="1"/>
</dbReference>
<keyword evidence="4 13" id="KW-0716">Sensory transduction</keyword>
<dbReference type="InterPro" id="IPR000725">
    <property type="entry name" value="Olfact_rcpt"/>
</dbReference>
<proteinExistence type="inferred from homology"/>
<accession>A0A8C8S2T5</accession>
<dbReference type="Gene3D" id="1.20.1070.10">
    <property type="entry name" value="Rhodopsin 7-helix transmembrane proteins"/>
    <property type="match status" value="1"/>
</dbReference>
<keyword evidence="9 13" id="KW-0472">Membrane</keyword>
<dbReference type="PRINTS" id="PR00237">
    <property type="entry name" value="GPCRRHODOPSN"/>
</dbReference>
<keyword evidence="10 12" id="KW-0675">Receptor</keyword>
<evidence type="ECO:0000256" key="6">
    <source>
        <dbReference type="ARBA" id="ARBA00022725"/>
    </source>
</evidence>
<keyword evidence="6 13" id="KW-0552">Olfaction</keyword>
<feature type="domain" description="G-protein coupled receptors family 1 profile" evidence="14">
    <location>
        <begin position="48"/>
        <end position="297"/>
    </location>
</feature>
<comment type="subcellular location">
    <subcellularLocation>
        <location evidence="2 13">Cell membrane</location>
        <topology evidence="2 13">Multi-pass membrane protein</topology>
    </subcellularLocation>
</comment>
<evidence type="ECO:0000256" key="13">
    <source>
        <dbReference type="RuleBase" id="RU363047"/>
    </source>
</evidence>
<evidence type="ECO:0000256" key="8">
    <source>
        <dbReference type="ARBA" id="ARBA00023040"/>
    </source>
</evidence>
<evidence type="ECO:0000313" key="15">
    <source>
        <dbReference type="Ensembl" id="ENSPCEP00000013712.1"/>
    </source>
</evidence>
<sequence length="328" mass="37049">MEPIRNRNYTEETEFIFEFLLLGFSDIQEQQILYSFVFIIIYLAAVIGNLLIIAVVILNYHLHSPMYFFLFNLSFLDLCYISITIPKMLANSLTNTRSISFLGCVTQVFLVISLAASECGFLTLMAYDRYIAICFPLHYKIIMSKGKCAWMAAGSWVGGILYSVLHTGNTFRLSFCQSNLIGQFFCDIPQLLKLSCSNTYANKVVVVIFGVCLALGCFVFIIVSYIQVFSTVLRMPSLQGKRKAFSTCLPHLVVISSFFGTGSFAYMRQTSMSSSYCDLLASVLYAVLPPLLNPIVYSLRNKEIRKALGSMIARIFFPKSERSIFRLT</sequence>
<dbReference type="InterPro" id="IPR017452">
    <property type="entry name" value="GPCR_Rhodpsn_7TM"/>
</dbReference>
<protein>
    <recommendedName>
        <fullName evidence="13">Olfactory receptor</fullName>
    </recommendedName>
</protein>
<feature type="transmembrane region" description="Helical" evidence="13">
    <location>
        <begin position="67"/>
        <end position="85"/>
    </location>
</feature>
<dbReference type="Pfam" id="PF13853">
    <property type="entry name" value="7tm_4"/>
    <property type="match status" value="1"/>
</dbReference>
<evidence type="ECO:0000256" key="10">
    <source>
        <dbReference type="ARBA" id="ARBA00023170"/>
    </source>
</evidence>
<keyword evidence="7 13" id="KW-1133">Transmembrane helix</keyword>
<evidence type="ECO:0000313" key="16">
    <source>
        <dbReference type="Proteomes" id="UP000694393"/>
    </source>
</evidence>
<feature type="transmembrane region" description="Helical" evidence="13">
    <location>
        <begin position="148"/>
        <end position="165"/>
    </location>
</feature>
<reference evidence="15" key="1">
    <citation type="submission" date="2025-08" db="UniProtKB">
        <authorList>
            <consortium name="Ensembl"/>
        </authorList>
    </citation>
    <scope>IDENTIFICATION</scope>
</reference>
<evidence type="ECO:0000256" key="12">
    <source>
        <dbReference type="RuleBase" id="RU000688"/>
    </source>
</evidence>
<dbReference type="PROSITE" id="PS00237">
    <property type="entry name" value="G_PROTEIN_RECEP_F1_1"/>
    <property type="match status" value="1"/>
</dbReference>
<dbReference type="CDD" id="cd15227">
    <property type="entry name" value="7tmA_OR14-like"/>
    <property type="match status" value="1"/>
</dbReference>
<feature type="transmembrane region" description="Helical" evidence="13">
    <location>
        <begin position="204"/>
        <end position="226"/>
    </location>
</feature>
<dbReference type="SUPFAM" id="SSF81321">
    <property type="entry name" value="Family A G protein-coupled receptor-like"/>
    <property type="match status" value="1"/>
</dbReference>
<evidence type="ECO:0000259" key="14">
    <source>
        <dbReference type="PROSITE" id="PS50262"/>
    </source>
</evidence>
<evidence type="ECO:0000256" key="7">
    <source>
        <dbReference type="ARBA" id="ARBA00022989"/>
    </source>
</evidence>
<dbReference type="GO" id="GO:0004984">
    <property type="term" value="F:olfactory receptor activity"/>
    <property type="evidence" value="ECO:0007669"/>
    <property type="project" value="InterPro"/>
</dbReference>
<dbReference type="FunFam" id="1.20.1070.10:FF:000037">
    <property type="entry name" value="Olfactory receptor"/>
    <property type="match status" value="1"/>
</dbReference>
<reference evidence="15" key="2">
    <citation type="submission" date="2025-09" db="UniProtKB">
        <authorList>
            <consortium name="Ensembl"/>
        </authorList>
    </citation>
    <scope>IDENTIFICATION</scope>
</reference>
<keyword evidence="3 13" id="KW-1003">Cell membrane</keyword>
<keyword evidence="16" id="KW-1185">Reference proteome</keyword>